<feature type="non-terminal residue" evidence="1">
    <location>
        <position position="1"/>
    </location>
</feature>
<sequence>LSSKKQNDKVFFKVLKSLRIWELISPDVMSAVEFCRDKILEIQVDEFEKWFKSTHPDYFVSRQNPASAPPTLDYE</sequence>
<dbReference type="AlphaFoldDB" id="A0A3M7P440"/>
<comment type="caution">
    <text evidence="1">The sequence shown here is derived from an EMBL/GenBank/DDBJ whole genome shotgun (WGS) entry which is preliminary data.</text>
</comment>
<accession>A0A3M7P440</accession>
<reference evidence="1 2" key="1">
    <citation type="journal article" date="2018" name="Sci. Rep.">
        <title>Genomic signatures of local adaptation to the degree of environmental predictability in rotifers.</title>
        <authorList>
            <person name="Franch-Gras L."/>
            <person name="Hahn C."/>
            <person name="Garcia-Roger E.M."/>
            <person name="Carmona M.J."/>
            <person name="Serra M."/>
            <person name="Gomez A."/>
        </authorList>
    </citation>
    <scope>NUCLEOTIDE SEQUENCE [LARGE SCALE GENOMIC DNA]</scope>
    <source>
        <strain evidence="1">HYR1</strain>
    </source>
</reference>
<organism evidence="1 2">
    <name type="scientific">Brachionus plicatilis</name>
    <name type="common">Marine rotifer</name>
    <name type="synonym">Brachionus muelleri</name>
    <dbReference type="NCBI Taxonomy" id="10195"/>
    <lineage>
        <taxon>Eukaryota</taxon>
        <taxon>Metazoa</taxon>
        <taxon>Spiralia</taxon>
        <taxon>Gnathifera</taxon>
        <taxon>Rotifera</taxon>
        <taxon>Eurotatoria</taxon>
        <taxon>Monogononta</taxon>
        <taxon>Pseudotrocha</taxon>
        <taxon>Ploima</taxon>
        <taxon>Brachionidae</taxon>
        <taxon>Brachionus</taxon>
    </lineage>
</organism>
<dbReference type="OrthoDB" id="10017343at2759"/>
<dbReference type="PANTHER" id="PTHR34754">
    <property type="entry name" value="COILED-COIL DOMAIN-CONTAINING PROTEIN 60"/>
    <property type="match status" value="1"/>
</dbReference>
<gene>
    <name evidence="1" type="ORF">BpHYR1_041201</name>
</gene>
<evidence type="ECO:0000313" key="2">
    <source>
        <dbReference type="Proteomes" id="UP000276133"/>
    </source>
</evidence>
<dbReference type="Pfam" id="PF15769">
    <property type="entry name" value="DUF4698"/>
    <property type="match status" value="1"/>
</dbReference>
<proteinExistence type="predicted"/>
<dbReference type="Proteomes" id="UP000276133">
    <property type="component" value="Unassembled WGS sequence"/>
</dbReference>
<dbReference type="EMBL" id="REGN01013796">
    <property type="protein sequence ID" value="RMZ93454.1"/>
    <property type="molecule type" value="Genomic_DNA"/>
</dbReference>
<dbReference type="PANTHER" id="PTHR34754:SF1">
    <property type="entry name" value="COILED-COIL DOMAIN-CONTAINING PROTEIN 60"/>
    <property type="match status" value="1"/>
</dbReference>
<protein>
    <submittedName>
        <fullName evidence="1">Coiled-coil domain-containing 60-like</fullName>
    </submittedName>
</protein>
<name>A0A3M7P440_BRAPC</name>
<dbReference type="InterPro" id="IPR031526">
    <property type="entry name" value="DUF4698"/>
</dbReference>
<keyword evidence="2" id="KW-1185">Reference proteome</keyword>
<evidence type="ECO:0000313" key="1">
    <source>
        <dbReference type="EMBL" id="RMZ93454.1"/>
    </source>
</evidence>